<evidence type="ECO:0000313" key="1">
    <source>
        <dbReference type="EMBL" id="CAB0044974.1"/>
    </source>
</evidence>
<dbReference type="Proteomes" id="UP000479190">
    <property type="component" value="Unassembled WGS sequence"/>
</dbReference>
<keyword evidence="2" id="KW-1185">Reference proteome</keyword>
<dbReference type="EMBL" id="CADCXV010001507">
    <property type="protein sequence ID" value="CAB0044974.1"/>
    <property type="molecule type" value="Genomic_DNA"/>
</dbReference>
<proteinExistence type="predicted"/>
<dbReference type="OrthoDB" id="6491412at2759"/>
<reference evidence="1 2" key="1">
    <citation type="submission" date="2020-02" db="EMBL/GenBank/DDBJ databases">
        <authorList>
            <person name="Ferguson B K."/>
        </authorList>
    </citation>
    <scope>NUCLEOTIDE SEQUENCE [LARGE SCALE GENOMIC DNA]</scope>
</reference>
<organism evidence="1 2">
    <name type="scientific">Trichogramma brassicae</name>
    <dbReference type="NCBI Taxonomy" id="86971"/>
    <lineage>
        <taxon>Eukaryota</taxon>
        <taxon>Metazoa</taxon>
        <taxon>Ecdysozoa</taxon>
        <taxon>Arthropoda</taxon>
        <taxon>Hexapoda</taxon>
        <taxon>Insecta</taxon>
        <taxon>Pterygota</taxon>
        <taxon>Neoptera</taxon>
        <taxon>Endopterygota</taxon>
        <taxon>Hymenoptera</taxon>
        <taxon>Apocrita</taxon>
        <taxon>Proctotrupomorpha</taxon>
        <taxon>Chalcidoidea</taxon>
        <taxon>Trichogrammatidae</taxon>
        <taxon>Trichogramma</taxon>
    </lineage>
</organism>
<dbReference type="AlphaFoldDB" id="A0A6H5J5H3"/>
<protein>
    <submittedName>
        <fullName evidence="1">Uncharacterized protein</fullName>
    </submittedName>
</protein>
<accession>A0A6H5J5H3</accession>
<gene>
    <name evidence="1" type="ORF">TBRA_LOCUS16534</name>
</gene>
<evidence type="ECO:0000313" key="2">
    <source>
        <dbReference type="Proteomes" id="UP000479190"/>
    </source>
</evidence>
<sequence>MYVEEVIAYVSGAVVKSILPKIKCSICINELTVREGDQAPSSLQVRKSYGALTSASPDVIQICRTAEKNHVRRTICFSAVYLTPRLN</sequence>
<name>A0A6H5J5H3_9HYME</name>